<evidence type="ECO:0000313" key="2">
    <source>
        <dbReference type="EMBL" id="CAB3798685.1"/>
    </source>
</evidence>
<sequence>MALKVAGDCVDTQKSTRVIFASRHGELRRTTDILRDIEAGKPVSPNAFSLSVLNAMSGLFGIVRKDRSAATAVSAGAQTLGYALLEAHAQYADEPGSPVLVVYADEPADARYGVIEQEVQRGAFALLLDPEAAPQGQLACSVTRQACAPGREFATQSEALQHCLSAGERAAWRGSGGTWQWSWDACAA</sequence>
<feature type="domain" description="Beta-ketoacyl synthase-like N-terminal" evidence="1">
    <location>
        <begin position="1"/>
        <end position="182"/>
    </location>
</feature>
<name>A0A6J5GIK4_9BURK</name>
<evidence type="ECO:0000259" key="1">
    <source>
        <dbReference type="Pfam" id="PF13723"/>
    </source>
</evidence>
<proteinExistence type="predicted"/>
<dbReference type="AlphaFoldDB" id="A0A6J5GIK4"/>
<protein>
    <recommendedName>
        <fullName evidence="1">Beta-ketoacyl synthase-like N-terminal domain-containing protein</fullName>
    </recommendedName>
</protein>
<dbReference type="InterPro" id="IPR014030">
    <property type="entry name" value="Ketoacyl_synth_N"/>
</dbReference>
<gene>
    <name evidence="2" type="ORF">LMG28688_04770</name>
</gene>
<accession>A0A6J5GIK4</accession>
<evidence type="ECO:0000313" key="3">
    <source>
        <dbReference type="Proteomes" id="UP000494119"/>
    </source>
</evidence>
<dbReference type="Proteomes" id="UP000494119">
    <property type="component" value="Unassembled WGS sequence"/>
</dbReference>
<reference evidence="2 3" key="1">
    <citation type="submission" date="2020-04" db="EMBL/GenBank/DDBJ databases">
        <authorList>
            <person name="De Canck E."/>
        </authorList>
    </citation>
    <scope>NUCLEOTIDE SEQUENCE [LARGE SCALE GENOMIC DNA]</scope>
    <source>
        <strain evidence="2 3">LMG 28688</strain>
    </source>
</reference>
<dbReference type="EMBL" id="CADIKL010000028">
    <property type="protein sequence ID" value="CAB3798685.1"/>
    <property type="molecule type" value="Genomic_DNA"/>
</dbReference>
<organism evidence="2 3">
    <name type="scientific">Paraburkholderia caffeinitolerans</name>
    <dbReference type="NCBI Taxonomy" id="1723730"/>
    <lineage>
        <taxon>Bacteria</taxon>
        <taxon>Pseudomonadati</taxon>
        <taxon>Pseudomonadota</taxon>
        <taxon>Betaproteobacteria</taxon>
        <taxon>Burkholderiales</taxon>
        <taxon>Burkholderiaceae</taxon>
        <taxon>Paraburkholderia</taxon>
    </lineage>
</organism>
<dbReference type="Pfam" id="PF13723">
    <property type="entry name" value="Ketoacyl-synt_2"/>
    <property type="match status" value="1"/>
</dbReference>
<keyword evidence="3" id="KW-1185">Reference proteome</keyword>